<gene>
    <name evidence="10" type="primary">grxD</name>
    <name evidence="10" type="ORF">FKY71_00945</name>
</gene>
<comment type="similarity">
    <text evidence="1 7">Belongs to the glutaredoxin family. Monothiol subfamily.</text>
</comment>
<keyword evidence="4 8" id="KW-0408">Iron</keyword>
<dbReference type="PROSITE" id="PS51354">
    <property type="entry name" value="GLUTAREDOXIN_2"/>
    <property type="match status" value="1"/>
</dbReference>
<keyword evidence="5 8" id="KW-0411">Iron-sulfur</keyword>
<dbReference type="PIRSF" id="PIRSF005894">
    <property type="entry name" value="Monothiol_GRX"/>
    <property type="match status" value="1"/>
</dbReference>
<keyword evidence="2 8" id="KW-0001">2Fe-2S</keyword>
<evidence type="ECO:0000259" key="9">
    <source>
        <dbReference type="Pfam" id="PF00462"/>
    </source>
</evidence>
<evidence type="ECO:0000256" key="2">
    <source>
        <dbReference type="ARBA" id="ARBA00022714"/>
    </source>
</evidence>
<keyword evidence="3 8" id="KW-0479">Metal-binding</keyword>
<dbReference type="InterPro" id="IPR014434">
    <property type="entry name" value="Monothiol_GRX"/>
</dbReference>
<dbReference type="GO" id="GO:0046872">
    <property type="term" value="F:metal ion binding"/>
    <property type="evidence" value="ECO:0007669"/>
    <property type="project" value="UniProtKB-KW"/>
</dbReference>
<protein>
    <recommendedName>
        <fullName evidence="7">Glutaredoxin</fullName>
    </recommendedName>
</protein>
<evidence type="ECO:0000313" key="10">
    <source>
        <dbReference type="EMBL" id="TQF00978.1"/>
    </source>
</evidence>
<comment type="caution">
    <text evidence="10">The sequence shown here is derived from an EMBL/GenBank/DDBJ whole genome shotgun (WGS) entry which is preliminary data.</text>
</comment>
<feature type="binding site" evidence="8">
    <location>
        <position position="30"/>
    </location>
    <ligand>
        <name>[2Fe-2S] cluster</name>
        <dbReference type="ChEBI" id="CHEBI:190135"/>
        <note>ligand shared between dimeric partners</note>
    </ligand>
</feature>
<evidence type="ECO:0000256" key="4">
    <source>
        <dbReference type="ARBA" id="ARBA00023004"/>
    </source>
</evidence>
<dbReference type="PANTHER" id="PTHR10293:SF72">
    <property type="entry name" value="MONOTHIOL GLUTAREDOXIN-S14, CHLOROPLASTIC"/>
    <property type="match status" value="1"/>
</dbReference>
<evidence type="ECO:0000256" key="5">
    <source>
        <dbReference type="ARBA" id="ARBA00023014"/>
    </source>
</evidence>
<dbReference type="GO" id="GO:0015036">
    <property type="term" value="F:disulfide oxidoreductase activity"/>
    <property type="evidence" value="ECO:0007669"/>
    <property type="project" value="InterPro"/>
</dbReference>
<dbReference type="InterPro" id="IPR036249">
    <property type="entry name" value="Thioredoxin-like_sf"/>
</dbReference>
<dbReference type="Proteomes" id="UP000315400">
    <property type="component" value="Unassembled WGS sequence"/>
</dbReference>
<name>A0A540VW55_9GAMM</name>
<dbReference type="InterPro" id="IPR004480">
    <property type="entry name" value="Monothiol_GRX-rel"/>
</dbReference>
<accession>A0A540VW55</accession>
<evidence type="ECO:0000256" key="8">
    <source>
        <dbReference type="PIRSR" id="PIRSR005894-2"/>
    </source>
</evidence>
<evidence type="ECO:0000313" key="11">
    <source>
        <dbReference type="Proteomes" id="UP000315400"/>
    </source>
</evidence>
<dbReference type="CDD" id="cd03028">
    <property type="entry name" value="GRX_PICOT_like"/>
    <property type="match status" value="1"/>
</dbReference>
<dbReference type="FunFam" id="3.40.30.10:FF:000005">
    <property type="entry name" value="Glutaredoxin 5"/>
    <property type="match status" value="1"/>
</dbReference>
<reference evidence="10 11" key="1">
    <citation type="submission" date="2019-06" db="EMBL/GenBank/DDBJ databases">
        <title>Metagenome assembled Genome of Spiribacter salinus SL48-SHIP from the microbial mat of Salt Lake 48 (Novosibirsk region, Russia).</title>
        <authorList>
            <person name="Shipova A."/>
            <person name="Rozanov A.S."/>
            <person name="Bryanskaya A.V."/>
            <person name="Peltek S.E."/>
        </authorList>
    </citation>
    <scope>NUCLEOTIDE SEQUENCE [LARGE SCALE GENOMIC DNA]</scope>
    <source>
        <strain evidence="10">SL48-SHIP-2</strain>
    </source>
</reference>
<proteinExistence type="inferred from homology"/>
<dbReference type="PANTHER" id="PTHR10293">
    <property type="entry name" value="GLUTAREDOXIN FAMILY MEMBER"/>
    <property type="match status" value="1"/>
</dbReference>
<evidence type="ECO:0000256" key="7">
    <source>
        <dbReference type="PIRNR" id="PIRNR005894"/>
    </source>
</evidence>
<dbReference type="EMBL" id="VIFK01000002">
    <property type="protein sequence ID" value="TQF00978.1"/>
    <property type="molecule type" value="Genomic_DNA"/>
</dbReference>
<dbReference type="STRING" id="1260251.SPISAL_02450"/>
<feature type="domain" description="Glutaredoxin" evidence="9">
    <location>
        <begin position="17"/>
        <end position="80"/>
    </location>
</feature>
<dbReference type="InterPro" id="IPR002109">
    <property type="entry name" value="Glutaredoxin"/>
</dbReference>
<dbReference type="Pfam" id="PF00462">
    <property type="entry name" value="Glutaredoxin"/>
    <property type="match status" value="1"/>
</dbReference>
<dbReference type="SUPFAM" id="SSF52833">
    <property type="entry name" value="Thioredoxin-like"/>
    <property type="match status" value="1"/>
</dbReference>
<keyword evidence="6" id="KW-0676">Redox-active center</keyword>
<dbReference type="InterPro" id="IPR033658">
    <property type="entry name" value="GRX_PICOT-like"/>
</dbReference>
<dbReference type="NCBIfam" id="TIGR00365">
    <property type="entry name" value="Grx4 family monothiol glutaredoxin"/>
    <property type="match status" value="1"/>
</dbReference>
<evidence type="ECO:0000256" key="1">
    <source>
        <dbReference type="ARBA" id="ARBA00009630"/>
    </source>
</evidence>
<dbReference type="AlphaFoldDB" id="A0A540VW55"/>
<evidence type="ECO:0000256" key="6">
    <source>
        <dbReference type="ARBA" id="ARBA00023284"/>
    </source>
</evidence>
<evidence type="ECO:0000256" key="3">
    <source>
        <dbReference type="ARBA" id="ARBA00022723"/>
    </source>
</evidence>
<dbReference type="GO" id="GO:0051537">
    <property type="term" value="F:2 iron, 2 sulfur cluster binding"/>
    <property type="evidence" value="ECO:0007669"/>
    <property type="project" value="UniProtKB-KW"/>
</dbReference>
<dbReference type="Gene3D" id="3.40.30.10">
    <property type="entry name" value="Glutaredoxin"/>
    <property type="match status" value="1"/>
</dbReference>
<organism evidence="10 11">
    <name type="scientific">Spiribacter salinus</name>
    <dbReference type="NCBI Taxonomy" id="1335746"/>
    <lineage>
        <taxon>Bacteria</taxon>
        <taxon>Pseudomonadati</taxon>
        <taxon>Pseudomonadota</taxon>
        <taxon>Gammaproteobacteria</taxon>
        <taxon>Chromatiales</taxon>
        <taxon>Ectothiorhodospiraceae</taxon>
        <taxon>Spiribacter</taxon>
    </lineage>
</organism>
<sequence length="112" mass="12205">MSDVQDSIRQQVESNPVLLYMKGSPQFPQCGFSMRAAQALAGCGVEFSYVNVLEDEGIRQGIKDYGNWPTIPQLYVNGELLGGCDIIMEMYESGDLQKAVTEAAGSETSQSD</sequence>